<dbReference type="EMBL" id="JADNYM010000024">
    <property type="protein sequence ID" value="MBG0741066.1"/>
    <property type="molecule type" value="Genomic_DNA"/>
</dbReference>
<gene>
    <name evidence="1" type="ORF">IV500_16965</name>
</gene>
<evidence type="ECO:0000313" key="1">
    <source>
        <dbReference type="EMBL" id="MBG0741066.1"/>
    </source>
</evidence>
<proteinExistence type="predicted"/>
<keyword evidence="2" id="KW-1185">Reference proteome</keyword>
<protein>
    <submittedName>
        <fullName evidence="1">Uncharacterized protein</fullName>
    </submittedName>
</protein>
<name>A0A931CRW0_9MICC</name>
<organism evidence="1 2">
    <name type="scientific">Arthrobacter terrae</name>
    <dbReference type="NCBI Taxonomy" id="2935737"/>
    <lineage>
        <taxon>Bacteria</taxon>
        <taxon>Bacillati</taxon>
        <taxon>Actinomycetota</taxon>
        <taxon>Actinomycetes</taxon>
        <taxon>Micrococcales</taxon>
        <taxon>Micrococcaceae</taxon>
        <taxon>Arthrobacter</taxon>
    </lineage>
</organism>
<dbReference type="RefSeq" id="WP_196397994.1">
    <property type="nucleotide sequence ID" value="NZ_JADNYM010000024.1"/>
</dbReference>
<comment type="caution">
    <text evidence="1">The sequence shown here is derived from an EMBL/GenBank/DDBJ whole genome shotgun (WGS) entry which is preliminary data.</text>
</comment>
<reference evidence="1 2" key="1">
    <citation type="submission" date="2020-11" db="EMBL/GenBank/DDBJ databases">
        <title>Arthrobacter antarcticus sp. nov., isolated from Antarctic Soil.</title>
        <authorList>
            <person name="Li J."/>
        </authorList>
    </citation>
    <scope>NUCLEOTIDE SEQUENCE [LARGE SCALE GENOMIC DNA]</scope>
    <source>
        <strain evidence="1 2">Z1-20</strain>
    </source>
</reference>
<dbReference type="Proteomes" id="UP000655366">
    <property type="component" value="Unassembled WGS sequence"/>
</dbReference>
<sequence>MYDKGFTSGPSIVIIGTVGTGRSMCGKSLVTRSVTLGRNAAVASDRKGEWVPVANAIPGGKVISVGPGRAARVNPLDGSVAGICSLRWFHSCARACR</sequence>
<accession>A0A931CRW0</accession>
<dbReference type="AlphaFoldDB" id="A0A931CRW0"/>
<evidence type="ECO:0000313" key="2">
    <source>
        <dbReference type="Proteomes" id="UP000655366"/>
    </source>
</evidence>